<name>A0A813F9Y4_POLGL</name>
<reference evidence="1" key="1">
    <citation type="submission" date="2021-02" db="EMBL/GenBank/DDBJ databases">
        <authorList>
            <person name="Dougan E. K."/>
            <person name="Rhodes N."/>
            <person name="Thang M."/>
            <person name="Chan C."/>
        </authorList>
    </citation>
    <scope>NUCLEOTIDE SEQUENCE</scope>
</reference>
<keyword evidence="2" id="KW-1185">Reference proteome</keyword>
<sequence>MCCAVAVRSPRLARCQDTFLPAADESHSPSTKFSFIVRCPKPRRPCAWHHAAVLLLLNLALQIQVTLPSAACTCSTCQTPRLVGKTVPVRSLAKPEILFPNKLDAP</sequence>
<dbReference type="Proteomes" id="UP000654075">
    <property type="component" value="Unassembled WGS sequence"/>
</dbReference>
<dbReference type="AlphaFoldDB" id="A0A813F9Y4"/>
<evidence type="ECO:0000313" key="1">
    <source>
        <dbReference type="EMBL" id="CAE8611349.1"/>
    </source>
</evidence>
<dbReference type="EMBL" id="CAJNNV010025018">
    <property type="protein sequence ID" value="CAE8611349.1"/>
    <property type="molecule type" value="Genomic_DNA"/>
</dbReference>
<organism evidence="1 2">
    <name type="scientific">Polarella glacialis</name>
    <name type="common">Dinoflagellate</name>
    <dbReference type="NCBI Taxonomy" id="89957"/>
    <lineage>
        <taxon>Eukaryota</taxon>
        <taxon>Sar</taxon>
        <taxon>Alveolata</taxon>
        <taxon>Dinophyceae</taxon>
        <taxon>Suessiales</taxon>
        <taxon>Suessiaceae</taxon>
        <taxon>Polarella</taxon>
    </lineage>
</organism>
<comment type="caution">
    <text evidence="1">The sequence shown here is derived from an EMBL/GenBank/DDBJ whole genome shotgun (WGS) entry which is preliminary data.</text>
</comment>
<proteinExistence type="predicted"/>
<gene>
    <name evidence="1" type="ORF">PGLA1383_LOCUS29150</name>
</gene>
<protein>
    <submittedName>
        <fullName evidence="1">Uncharacterized protein</fullName>
    </submittedName>
</protein>
<evidence type="ECO:0000313" key="2">
    <source>
        <dbReference type="Proteomes" id="UP000654075"/>
    </source>
</evidence>
<accession>A0A813F9Y4</accession>